<gene>
    <name evidence="1" type="ORF">KK1_006961</name>
</gene>
<protein>
    <submittedName>
        <fullName evidence="1">Uncharacterized protein</fullName>
    </submittedName>
</protein>
<reference evidence="1 2" key="1">
    <citation type="journal article" date="2012" name="Nat. Biotechnol.">
        <title>Draft genome sequence of pigeonpea (Cajanus cajan), an orphan legume crop of resource-poor farmers.</title>
        <authorList>
            <person name="Varshney R.K."/>
            <person name="Chen W."/>
            <person name="Li Y."/>
            <person name="Bharti A.K."/>
            <person name="Saxena R.K."/>
            <person name="Schlueter J.A."/>
            <person name="Donoghue M.T."/>
            <person name="Azam S."/>
            <person name="Fan G."/>
            <person name="Whaley A.M."/>
            <person name="Farmer A.D."/>
            <person name="Sheridan J."/>
            <person name="Iwata A."/>
            <person name="Tuteja R."/>
            <person name="Penmetsa R.V."/>
            <person name="Wu W."/>
            <person name="Upadhyaya H.D."/>
            <person name="Yang S.P."/>
            <person name="Shah T."/>
            <person name="Saxena K.B."/>
            <person name="Michael T."/>
            <person name="McCombie W.R."/>
            <person name="Yang B."/>
            <person name="Zhang G."/>
            <person name="Yang H."/>
            <person name="Wang J."/>
            <person name="Spillane C."/>
            <person name="Cook D.R."/>
            <person name="May G.D."/>
            <person name="Xu X."/>
            <person name="Jackson S.A."/>
        </authorList>
    </citation>
    <scope>NUCLEOTIDE SEQUENCE [LARGE SCALE GENOMIC DNA]</scope>
    <source>
        <strain evidence="2">cv. Asha</strain>
    </source>
</reference>
<evidence type="ECO:0000313" key="2">
    <source>
        <dbReference type="Proteomes" id="UP000075243"/>
    </source>
</evidence>
<sequence>RLRGEYFSLLGVEASISSDLVKREGKATGEDVLFLFDSGATHSFFLVVCQVVQVSFTDSEGLTFWFGWTLEAEFSGIEAWQTLHQALGTRLRLSSAYHPQTDGQSESL</sequence>
<dbReference type="AlphaFoldDB" id="A0A151U4N6"/>
<dbReference type="Proteomes" id="UP000075243">
    <property type="component" value="Chromosome 2"/>
</dbReference>
<dbReference type="EMBL" id="CM003604">
    <property type="protein sequence ID" value="KYP74289.1"/>
    <property type="molecule type" value="Genomic_DNA"/>
</dbReference>
<proteinExistence type="predicted"/>
<feature type="non-terminal residue" evidence="1">
    <location>
        <position position="1"/>
    </location>
</feature>
<keyword evidence="2" id="KW-1185">Reference proteome</keyword>
<organism evidence="1 2">
    <name type="scientific">Cajanus cajan</name>
    <name type="common">Pigeon pea</name>
    <name type="synonym">Cajanus indicus</name>
    <dbReference type="NCBI Taxonomy" id="3821"/>
    <lineage>
        <taxon>Eukaryota</taxon>
        <taxon>Viridiplantae</taxon>
        <taxon>Streptophyta</taxon>
        <taxon>Embryophyta</taxon>
        <taxon>Tracheophyta</taxon>
        <taxon>Spermatophyta</taxon>
        <taxon>Magnoliopsida</taxon>
        <taxon>eudicotyledons</taxon>
        <taxon>Gunneridae</taxon>
        <taxon>Pentapetalae</taxon>
        <taxon>rosids</taxon>
        <taxon>fabids</taxon>
        <taxon>Fabales</taxon>
        <taxon>Fabaceae</taxon>
        <taxon>Papilionoideae</taxon>
        <taxon>50 kb inversion clade</taxon>
        <taxon>NPAAA clade</taxon>
        <taxon>indigoferoid/millettioid clade</taxon>
        <taxon>Phaseoleae</taxon>
        <taxon>Cajanus</taxon>
    </lineage>
</organism>
<accession>A0A151U4N6</accession>
<evidence type="ECO:0000313" key="1">
    <source>
        <dbReference type="EMBL" id="KYP74289.1"/>
    </source>
</evidence>
<dbReference type="Gramene" id="C.cajan_06771.t">
    <property type="protein sequence ID" value="C.cajan_06771.t"/>
    <property type="gene ID" value="C.cajan_06771"/>
</dbReference>
<name>A0A151U4N6_CAJCA</name>